<keyword evidence="2" id="KW-1185">Reference proteome</keyword>
<protein>
    <submittedName>
        <fullName evidence="1">Uncharacterized protein</fullName>
    </submittedName>
</protein>
<organism evidence="1 2">
    <name type="scientific">Phyllobacterium phragmitis</name>
    <dbReference type="NCBI Taxonomy" id="2670329"/>
    <lineage>
        <taxon>Bacteria</taxon>
        <taxon>Pseudomonadati</taxon>
        <taxon>Pseudomonadota</taxon>
        <taxon>Alphaproteobacteria</taxon>
        <taxon>Hyphomicrobiales</taxon>
        <taxon>Phyllobacteriaceae</taxon>
        <taxon>Phyllobacterium</taxon>
    </lineage>
</organism>
<accession>A0ABQ0H5G0</accession>
<reference evidence="1 2" key="1">
    <citation type="submission" date="2024-10" db="EMBL/GenBank/DDBJ databases">
        <title>Isolation, draft genome sequencing and identification of Phyllobacterium sp. NSA23, isolated from leaf soil.</title>
        <authorList>
            <person name="Akita H."/>
        </authorList>
    </citation>
    <scope>NUCLEOTIDE SEQUENCE [LARGE SCALE GENOMIC DNA]</scope>
    <source>
        <strain evidence="1 2">NSA23</strain>
    </source>
</reference>
<proteinExistence type="predicted"/>
<gene>
    <name evidence="1" type="ORF">PPNSA23_41070</name>
</gene>
<dbReference type="Proteomes" id="UP001628091">
    <property type="component" value="Unassembled WGS sequence"/>
</dbReference>
<evidence type="ECO:0000313" key="2">
    <source>
        <dbReference type="Proteomes" id="UP001628091"/>
    </source>
</evidence>
<comment type="caution">
    <text evidence="1">The sequence shown here is derived from an EMBL/GenBank/DDBJ whole genome shotgun (WGS) entry which is preliminary data.</text>
</comment>
<name>A0ABQ0H5G0_9HYPH</name>
<dbReference type="EMBL" id="BAAFZP010000002">
    <property type="protein sequence ID" value="GAB1584164.1"/>
    <property type="molecule type" value="Genomic_DNA"/>
</dbReference>
<evidence type="ECO:0000313" key="1">
    <source>
        <dbReference type="EMBL" id="GAB1584164.1"/>
    </source>
</evidence>
<sequence length="97" mass="10457">MGHERQSDMIGKKLACHIRPFEGGYQALAQISDDVIAEGNAVGGPKGTHGPQIVLFMEPLKCLTRDKHGDAIDGTLGQGGMLLIEVEKKKLPGIERH</sequence>